<dbReference type="GO" id="GO:0016881">
    <property type="term" value="F:acid-amino acid ligase activity"/>
    <property type="evidence" value="ECO:0007669"/>
    <property type="project" value="UniProtKB-UniRule"/>
</dbReference>
<accession>A0A1F4SQG1</accession>
<evidence type="ECO:0000256" key="4">
    <source>
        <dbReference type="ARBA" id="ARBA00022984"/>
    </source>
</evidence>
<comment type="similarity">
    <text evidence="1 7">Belongs to the MurCDEF family. MurE subfamily.</text>
</comment>
<comment type="caution">
    <text evidence="7">Lacks conserved residue(s) required for the propagation of feature annotation.</text>
</comment>
<dbReference type="InterPro" id="IPR036615">
    <property type="entry name" value="Mur_ligase_C_dom_sf"/>
</dbReference>
<feature type="domain" description="Mur ligase N-terminal catalytic" evidence="9">
    <location>
        <begin position="7"/>
        <end position="78"/>
    </location>
</feature>
<keyword evidence="7" id="KW-0963">Cytoplasm</keyword>
<dbReference type="Proteomes" id="UP000178417">
    <property type="component" value="Unassembled WGS sequence"/>
</dbReference>
<keyword evidence="6 7" id="KW-0961">Cell wall biogenesis/degradation</keyword>
<dbReference type="GO" id="GO:0005524">
    <property type="term" value="F:ATP binding"/>
    <property type="evidence" value="ECO:0007669"/>
    <property type="project" value="UniProtKB-UniRule"/>
</dbReference>
<feature type="binding site" evidence="7">
    <location>
        <position position="14"/>
    </location>
    <ligand>
        <name>UDP-N-acetyl-alpha-D-muramoyl-L-alanyl-D-glutamate</name>
        <dbReference type="ChEBI" id="CHEBI:83900"/>
    </ligand>
</feature>
<dbReference type="Pfam" id="PF02875">
    <property type="entry name" value="Mur_ligase_C"/>
    <property type="match status" value="1"/>
</dbReference>
<comment type="subcellular location">
    <subcellularLocation>
        <location evidence="7 8">Cytoplasm</location>
    </subcellularLocation>
</comment>
<dbReference type="PANTHER" id="PTHR23135:SF4">
    <property type="entry name" value="UDP-N-ACETYLMURAMOYL-L-ALANYL-D-GLUTAMATE--2,6-DIAMINOPIMELATE LIGASE MURE HOMOLOG, CHLOROPLASTIC"/>
    <property type="match status" value="1"/>
</dbReference>
<evidence type="ECO:0000259" key="11">
    <source>
        <dbReference type="Pfam" id="PF08245"/>
    </source>
</evidence>
<feature type="domain" description="Mur ligase central" evidence="11">
    <location>
        <begin position="92"/>
        <end position="294"/>
    </location>
</feature>
<feature type="modified residue" description="N6-carboxylysine" evidence="7">
    <location>
        <position position="203"/>
    </location>
</feature>
<keyword evidence="5 7" id="KW-0131">Cell cycle</keyword>
<evidence type="ECO:0000256" key="6">
    <source>
        <dbReference type="ARBA" id="ARBA00023316"/>
    </source>
</evidence>
<feature type="binding site" evidence="7">
    <location>
        <position position="169"/>
    </location>
    <ligand>
        <name>UDP-N-acetyl-alpha-D-muramoyl-L-alanyl-D-glutamate</name>
        <dbReference type="ChEBI" id="CHEBI:83900"/>
    </ligand>
</feature>
<keyword evidence="7" id="KW-0067">ATP-binding</keyword>
<dbReference type="Gene3D" id="3.40.1390.10">
    <property type="entry name" value="MurE/MurF, N-terminal domain"/>
    <property type="match status" value="1"/>
</dbReference>
<evidence type="ECO:0000256" key="8">
    <source>
        <dbReference type="RuleBase" id="RU004135"/>
    </source>
</evidence>
<dbReference type="GO" id="GO:0000287">
    <property type="term" value="F:magnesium ion binding"/>
    <property type="evidence" value="ECO:0007669"/>
    <property type="project" value="UniProtKB-UniRule"/>
</dbReference>
<dbReference type="SUPFAM" id="SSF53623">
    <property type="entry name" value="MurD-like peptide ligases, catalytic domain"/>
    <property type="match status" value="1"/>
</dbReference>
<feature type="domain" description="Mur ligase C-terminal" evidence="10">
    <location>
        <begin position="318"/>
        <end position="461"/>
    </location>
</feature>
<reference evidence="12 13" key="1">
    <citation type="journal article" date="2016" name="Nat. Commun.">
        <title>Thousands of microbial genomes shed light on interconnected biogeochemical processes in an aquifer system.</title>
        <authorList>
            <person name="Anantharaman K."/>
            <person name="Brown C.T."/>
            <person name="Hug L.A."/>
            <person name="Sharon I."/>
            <person name="Castelle C.J."/>
            <person name="Probst A.J."/>
            <person name="Thomas B.C."/>
            <person name="Singh A."/>
            <person name="Wilkins M.J."/>
            <person name="Karaoz U."/>
            <person name="Brodie E.L."/>
            <person name="Williams K.H."/>
            <person name="Hubbard S.S."/>
            <person name="Banfield J.F."/>
        </authorList>
    </citation>
    <scope>NUCLEOTIDE SEQUENCE [LARGE SCALE GENOMIC DNA]</scope>
</reference>
<sequence>MFEGLSINNISYDSRNIKKGDIFVAIHGLKVDGYDFIPQAIQNGATTVVAEKEFDAPSEVKKIIVENSRKALAELSNQLYDYPSRKLKLIGITGTNGKTTTAYLIESVFSAAGFKTGLIGTVETKIAGKSIDSTLTTPESLPLQGLLAQMVKEGVTHVVMEVSSHALAQSRVYGCEFDVAIFTNLTHDHLDFHKDMANYLNEKKKLFKMLKPDGAAIINVDDPYSKEIAAEVETEVIFYGFKEGRHELKTGEQEGAFSAFNIDSLNSMQVKIDSEEIKTNLIGEYNVYNILAAYQCGLYFNLSSKIIKRGLERANVPGRFEIIKNNRGFDVVVDFAHSPDALGKLLATVKPFVKGKLVLVFGCPGDRDKAKRPVMGDIAARLADIVIVTTDDPHSEDPQDIINDISMGMTNSQKPISNFQFPISNIEFQKANYFVLDRKAAIQKALESASKGDVVIIAGRGHEISQDFNGEKIYINDSKVVKEFFKD</sequence>
<evidence type="ECO:0000256" key="7">
    <source>
        <dbReference type="HAMAP-Rule" id="MF_00208"/>
    </source>
</evidence>
<feature type="binding site" evidence="7">
    <location>
        <begin position="94"/>
        <end position="100"/>
    </location>
    <ligand>
        <name>ATP</name>
        <dbReference type="ChEBI" id="CHEBI:30616"/>
    </ligand>
</feature>
<dbReference type="GO" id="GO:0071555">
    <property type="term" value="P:cell wall organization"/>
    <property type="evidence" value="ECO:0007669"/>
    <property type="project" value="UniProtKB-KW"/>
</dbReference>
<gene>
    <name evidence="7" type="primary">murE</name>
    <name evidence="12" type="ORF">A2310_07770</name>
</gene>
<comment type="caution">
    <text evidence="12">The sequence shown here is derived from an EMBL/GenBank/DDBJ whole genome shotgun (WGS) entry which is preliminary data.</text>
</comment>
<dbReference type="EMBL" id="MEUB01000027">
    <property type="protein sequence ID" value="OGC22686.1"/>
    <property type="molecule type" value="Genomic_DNA"/>
</dbReference>
<comment type="pathway">
    <text evidence="7 8">Cell wall biogenesis; peptidoglycan biosynthesis.</text>
</comment>
<comment type="cofactor">
    <cofactor evidence="7">
        <name>Mg(2+)</name>
        <dbReference type="ChEBI" id="CHEBI:18420"/>
    </cofactor>
</comment>
<dbReference type="AlphaFoldDB" id="A0A1F4SQG1"/>
<feature type="binding site" evidence="7">
    <location>
        <position position="163"/>
    </location>
    <ligand>
        <name>UDP-N-acetyl-alpha-D-muramoyl-L-alanyl-D-glutamate</name>
        <dbReference type="ChEBI" id="CHEBI:83900"/>
    </ligand>
</feature>
<dbReference type="InterPro" id="IPR004101">
    <property type="entry name" value="Mur_ligase_C"/>
</dbReference>
<dbReference type="Gene3D" id="3.40.1190.10">
    <property type="entry name" value="Mur-like, catalytic domain"/>
    <property type="match status" value="1"/>
</dbReference>
<dbReference type="GO" id="GO:0009252">
    <property type="term" value="P:peptidoglycan biosynthetic process"/>
    <property type="evidence" value="ECO:0007669"/>
    <property type="project" value="UniProtKB-UniRule"/>
</dbReference>
<dbReference type="InterPro" id="IPR036565">
    <property type="entry name" value="Mur-like_cat_sf"/>
</dbReference>
<dbReference type="STRING" id="1802579.A2310_07770"/>
<dbReference type="PANTHER" id="PTHR23135">
    <property type="entry name" value="MUR LIGASE FAMILY MEMBER"/>
    <property type="match status" value="1"/>
</dbReference>
<dbReference type="Pfam" id="PF01225">
    <property type="entry name" value="Mur_ligase"/>
    <property type="match status" value="1"/>
</dbReference>
<evidence type="ECO:0000256" key="5">
    <source>
        <dbReference type="ARBA" id="ARBA00023306"/>
    </source>
</evidence>
<evidence type="ECO:0000313" key="12">
    <source>
        <dbReference type="EMBL" id="OGC22686.1"/>
    </source>
</evidence>
<evidence type="ECO:0000259" key="10">
    <source>
        <dbReference type="Pfam" id="PF02875"/>
    </source>
</evidence>
<dbReference type="NCBIfam" id="NF001126">
    <property type="entry name" value="PRK00139.1-4"/>
    <property type="match status" value="1"/>
</dbReference>
<feature type="binding site" evidence="7">
    <location>
        <begin position="136"/>
        <end position="137"/>
    </location>
    <ligand>
        <name>UDP-N-acetyl-alpha-D-muramoyl-L-alanyl-D-glutamate</name>
        <dbReference type="ChEBI" id="CHEBI:83900"/>
    </ligand>
</feature>
<keyword evidence="7" id="KW-0547">Nucleotide-binding</keyword>
<evidence type="ECO:0000259" key="9">
    <source>
        <dbReference type="Pfam" id="PF01225"/>
    </source>
</evidence>
<dbReference type="HAMAP" id="MF_00208">
    <property type="entry name" value="MurE"/>
    <property type="match status" value="1"/>
</dbReference>
<keyword evidence="3 7" id="KW-0133">Cell shape</keyword>
<organism evidence="12 13">
    <name type="scientific">candidate division WOR-1 bacterium RIFOXYB2_FULL_37_13</name>
    <dbReference type="NCBI Taxonomy" id="1802579"/>
    <lineage>
        <taxon>Bacteria</taxon>
        <taxon>Bacillati</taxon>
        <taxon>Saganbacteria</taxon>
    </lineage>
</organism>
<evidence type="ECO:0000256" key="1">
    <source>
        <dbReference type="ARBA" id="ARBA00005898"/>
    </source>
</evidence>
<dbReference type="InterPro" id="IPR035911">
    <property type="entry name" value="MurE/MurF_N"/>
</dbReference>
<keyword evidence="2 7" id="KW-0132">Cell division</keyword>
<dbReference type="Gene3D" id="3.90.190.20">
    <property type="entry name" value="Mur ligase, C-terminal domain"/>
    <property type="match status" value="1"/>
</dbReference>
<dbReference type="UniPathway" id="UPA00219"/>
<dbReference type="GO" id="GO:0008360">
    <property type="term" value="P:regulation of cell shape"/>
    <property type="evidence" value="ECO:0007669"/>
    <property type="project" value="UniProtKB-KW"/>
</dbReference>
<dbReference type="NCBIfam" id="NF001124">
    <property type="entry name" value="PRK00139.1-2"/>
    <property type="match status" value="1"/>
</dbReference>
<dbReference type="InterPro" id="IPR005761">
    <property type="entry name" value="UDP-N-AcMur-Glu-dNH2Pim_ligase"/>
</dbReference>
<evidence type="ECO:0000256" key="3">
    <source>
        <dbReference type="ARBA" id="ARBA00022960"/>
    </source>
</evidence>
<dbReference type="SUPFAM" id="SSF63418">
    <property type="entry name" value="MurE/MurF N-terminal domain"/>
    <property type="match status" value="1"/>
</dbReference>
<dbReference type="EC" id="6.3.2.-" evidence="7"/>
<comment type="PTM">
    <text evidence="7">Carboxylation is probably crucial for Mg(2+) binding and, consequently, for the gamma-phosphate positioning of ATP.</text>
</comment>
<dbReference type="GO" id="GO:0005737">
    <property type="term" value="C:cytoplasm"/>
    <property type="evidence" value="ECO:0007669"/>
    <property type="project" value="UniProtKB-SubCell"/>
</dbReference>
<dbReference type="GO" id="GO:0051301">
    <property type="term" value="P:cell division"/>
    <property type="evidence" value="ECO:0007669"/>
    <property type="project" value="UniProtKB-KW"/>
</dbReference>
<dbReference type="InterPro" id="IPR000713">
    <property type="entry name" value="Mur_ligase_N"/>
</dbReference>
<keyword evidence="7" id="KW-0460">Magnesium</keyword>
<name>A0A1F4SQG1_UNCSA</name>
<feature type="binding site" evidence="7">
    <location>
        <position position="171"/>
    </location>
    <ligand>
        <name>UDP-N-acetyl-alpha-D-muramoyl-L-alanyl-D-glutamate</name>
        <dbReference type="ChEBI" id="CHEBI:83900"/>
    </ligand>
</feature>
<keyword evidence="4 7" id="KW-0573">Peptidoglycan synthesis</keyword>
<keyword evidence="7 12" id="KW-0436">Ligase</keyword>
<evidence type="ECO:0000313" key="13">
    <source>
        <dbReference type="Proteomes" id="UP000178417"/>
    </source>
</evidence>
<dbReference type="SUPFAM" id="SSF53244">
    <property type="entry name" value="MurD-like peptide ligases, peptide-binding domain"/>
    <property type="match status" value="1"/>
</dbReference>
<evidence type="ECO:0000256" key="2">
    <source>
        <dbReference type="ARBA" id="ARBA00022618"/>
    </source>
</evidence>
<proteinExistence type="inferred from homology"/>
<dbReference type="Pfam" id="PF08245">
    <property type="entry name" value="Mur_ligase_M"/>
    <property type="match status" value="1"/>
</dbReference>
<dbReference type="NCBIfam" id="TIGR01085">
    <property type="entry name" value="murE"/>
    <property type="match status" value="1"/>
</dbReference>
<comment type="function">
    <text evidence="7">Catalyzes the addition of an amino acid to the nucleotide precursor UDP-N-acetylmuramoyl-L-alanyl-D-glutamate (UMAG) in the biosynthesis of bacterial cell-wall peptidoglycan.</text>
</comment>
<dbReference type="InterPro" id="IPR013221">
    <property type="entry name" value="Mur_ligase_cen"/>
</dbReference>
<protein>
    <recommendedName>
        <fullName evidence="7">UDP-N-acetylmuramyl-tripeptide synthetase</fullName>
        <ecNumber evidence="7">6.3.2.-</ecNumber>
    </recommendedName>
    <alternativeName>
        <fullName evidence="7">UDP-MurNAc-tripeptide synthetase</fullName>
    </alternativeName>
</protein>